<dbReference type="RefSeq" id="WP_091241046.1">
    <property type="nucleotide sequence ID" value="NZ_FNAG01000003.1"/>
</dbReference>
<dbReference type="Proteomes" id="UP000199603">
    <property type="component" value="Unassembled WGS sequence"/>
</dbReference>
<proteinExistence type="predicted"/>
<evidence type="ECO:0000256" key="2">
    <source>
        <dbReference type="SAM" id="SignalP"/>
    </source>
</evidence>
<evidence type="ECO:0000313" key="3">
    <source>
        <dbReference type="EMBL" id="SDD52311.1"/>
    </source>
</evidence>
<evidence type="ECO:0000313" key="4">
    <source>
        <dbReference type="Proteomes" id="UP000199603"/>
    </source>
</evidence>
<feature type="compositionally biased region" description="Basic and acidic residues" evidence="1">
    <location>
        <begin position="99"/>
        <end position="108"/>
    </location>
</feature>
<keyword evidence="4" id="KW-1185">Reference proteome</keyword>
<dbReference type="EMBL" id="FNAG01000003">
    <property type="protein sequence ID" value="SDD52311.1"/>
    <property type="molecule type" value="Genomic_DNA"/>
</dbReference>
<dbReference type="STRING" id="265719.SAMN04488509_10355"/>
<feature type="region of interest" description="Disordered" evidence="1">
    <location>
        <begin position="58"/>
        <end position="108"/>
    </location>
</feature>
<sequence>MRGSGLPLLLALAAPLSALAEDRTAAEVDAELLLFLAEFADAEGEVPALGLLDRAQTEAEAGAIEAESPAGPVGETPATDAAAGATSTPPPQPETEATTAERRRGDHR</sequence>
<evidence type="ECO:0000256" key="1">
    <source>
        <dbReference type="SAM" id="MobiDB-lite"/>
    </source>
</evidence>
<feature type="chain" id="PRO_5011626152" evidence="2">
    <location>
        <begin position="21"/>
        <end position="108"/>
    </location>
</feature>
<name>A0A1G6VFM9_9GAMM</name>
<gene>
    <name evidence="3" type="ORF">SAMN04488509_10355</name>
</gene>
<protein>
    <submittedName>
        <fullName evidence="3">Uncharacterized protein</fullName>
    </submittedName>
</protein>
<reference evidence="3 4" key="1">
    <citation type="submission" date="2016-10" db="EMBL/GenBank/DDBJ databases">
        <authorList>
            <person name="de Groot N.N."/>
        </authorList>
    </citation>
    <scope>NUCLEOTIDE SEQUENCE [LARGE SCALE GENOMIC DNA]</scope>
    <source>
        <strain evidence="3 4">DSM 16957</strain>
    </source>
</reference>
<keyword evidence="2" id="KW-0732">Signal</keyword>
<dbReference type="AlphaFoldDB" id="A0A1G6VFM9"/>
<accession>A0A1G6VFM9</accession>
<feature type="signal peptide" evidence="2">
    <location>
        <begin position="1"/>
        <end position="20"/>
    </location>
</feature>
<organism evidence="3 4">
    <name type="scientific">Aquimonas voraii</name>
    <dbReference type="NCBI Taxonomy" id="265719"/>
    <lineage>
        <taxon>Bacteria</taxon>
        <taxon>Pseudomonadati</taxon>
        <taxon>Pseudomonadota</taxon>
        <taxon>Gammaproteobacteria</taxon>
        <taxon>Lysobacterales</taxon>
        <taxon>Lysobacteraceae</taxon>
        <taxon>Aquimonas</taxon>
    </lineage>
</organism>